<sequence length="478" mass="51393">MAAKGLFTEKPNVVNIGLEHFTEAFKQNGTEYCHLNWKPPAGGDKELIDILFKLKSLPCDENGLTVVDRANREAHERLKAGQAVMVGIKTANEAFPGMKKNMIFHAGPPVQWQDMCGPMRAAFIGAIRYEGLAKTEADAIKLMDEGGIDYGPNHHHQAVGPMTGIISYSMPVFVVKNITFGNYAYCTINEGLGKVMRFGANSDAVIKHLKWLEMVLAPVLDEAIAMAGGVKLNPIMAQALAMGDEMHQRNVAASLQFYKQIAGELAEVVKDHGQSRKIVEFVVKGNEQFFLNIAMAAAKSIMDPTRDIPYSTMVTCMSRNGVEFGIQVSGLGSQWFTGPCNEVQGMYFPGFTKEDANLDMGDSSITECIGIGGMAMGCAPAVVNFVGAGSVEDAIQYSLTMGDIVIDRNPNMPMPNLDFKGVAAGIDICKVVETGILPIINTGVAHKQPGVGQIGAGIVNPPMAAFVKALKAFPLDGE</sequence>
<dbReference type="InterPro" id="IPR024033">
    <property type="entry name" value="OXTCase_su_AllG_h-dom"/>
</dbReference>
<dbReference type="EMBL" id="LSGP01000020">
    <property type="protein sequence ID" value="KYZ75800.1"/>
    <property type="molecule type" value="Genomic_DNA"/>
</dbReference>
<accession>A0A154BPL5</accession>
<proteinExistence type="predicted"/>
<dbReference type="AlphaFoldDB" id="A0A154BPL5"/>
<organism evidence="1 2">
    <name type="scientific">Anaerosporomusa subterranea</name>
    <dbReference type="NCBI Taxonomy" id="1794912"/>
    <lineage>
        <taxon>Bacteria</taxon>
        <taxon>Bacillati</taxon>
        <taxon>Bacillota</taxon>
        <taxon>Negativicutes</taxon>
        <taxon>Acetonemataceae</taxon>
        <taxon>Anaerosporomusa</taxon>
    </lineage>
</organism>
<gene>
    <name evidence="1" type="ORF">AXX12_11415</name>
</gene>
<protein>
    <recommendedName>
        <fullName evidence="3">DUF1116 domain-containing protein</fullName>
    </recommendedName>
</protein>
<dbReference type="Gene3D" id="3.40.50.720">
    <property type="entry name" value="NAD(P)-binding Rossmann-like Domain"/>
    <property type="match status" value="1"/>
</dbReference>
<dbReference type="RefSeq" id="WP_066243608.1">
    <property type="nucleotide sequence ID" value="NZ_LSGP01000020.1"/>
</dbReference>
<reference evidence="1 2" key="1">
    <citation type="submission" date="2016-02" db="EMBL/GenBank/DDBJ databases">
        <title>Anaerosporomusa subterraneum gen. nov., sp. nov., a spore-forming obligate anaerobe isolated from saprolite.</title>
        <authorList>
            <person name="Choi J.K."/>
            <person name="Shah M."/>
            <person name="Yee N."/>
        </authorList>
    </citation>
    <scope>NUCLEOTIDE SEQUENCE [LARGE SCALE GENOMIC DNA]</scope>
    <source>
        <strain evidence="1 2">RU4</strain>
    </source>
</reference>
<dbReference type="Gene3D" id="1.10.10.660">
    <property type="entry name" value="conserved protein of unknown function from Enterococcus faecalis V583"/>
    <property type="match status" value="1"/>
</dbReference>
<dbReference type="InterPro" id="IPR009499">
    <property type="entry name" value="AllG-like"/>
</dbReference>
<dbReference type="OrthoDB" id="6193532at2"/>
<dbReference type="Proteomes" id="UP000076268">
    <property type="component" value="Unassembled WGS sequence"/>
</dbReference>
<dbReference type="STRING" id="1794912.AXX12_11415"/>
<dbReference type="Gene3D" id="3.90.1700.10">
    <property type="entry name" value="v583 domain like"/>
    <property type="match status" value="1"/>
</dbReference>
<comment type="caution">
    <text evidence="1">The sequence shown here is derived from an EMBL/GenBank/DDBJ whole genome shotgun (WGS) entry which is preliminary data.</text>
</comment>
<evidence type="ECO:0000313" key="2">
    <source>
        <dbReference type="Proteomes" id="UP000076268"/>
    </source>
</evidence>
<keyword evidence="2" id="KW-1185">Reference proteome</keyword>
<dbReference type="Gene3D" id="3.90.1710.10">
    <property type="entry name" value="Enterococcus faecalis V583 domain"/>
    <property type="match status" value="1"/>
</dbReference>
<dbReference type="Pfam" id="PF06545">
    <property type="entry name" value="AllG"/>
    <property type="match status" value="1"/>
</dbReference>
<name>A0A154BPL5_ANASB</name>
<evidence type="ECO:0008006" key="3">
    <source>
        <dbReference type="Google" id="ProtNLM"/>
    </source>
</evidence>
<evidence type="ECO:0000313" key="1">
    <source>
        <dbReference type="EMBL" id="KYZ75800.1"/>
    </source>
</evidence>